<comment type="caution">
    <text evidence="1">The sequence shown here is derived from an EMBL/GenBank/DDBJ whole genome shotgun (WGS) entry which is preliminary data.</text>
</comment>
<evidence type="ECO:0000313" key="1">
    <source>
        <dbReference type="EMBL" id="TDT43594.1"/>
    </source>
</evidence>
<name>A0A4R7K010_9GAMM</name>
<organism evidence="1 2">
    <name type="scientific">Halospina denitrificans</name>
    <dbReference type="NCBI Taxonomy" id="332522"/>
    <lineage>
        <taxon>Bacteria</taxon>
        <taxon>Pseudomonadati</taxon>
        <taxon>Pseudomonadota</taxon>
        <taxon>Gammaproteobacteria</taxon>
        <taxon>Halospina</taxon>
    </lineage>
</organism>
<reference evidence="1 2" key="1">
    <citation type="submission" date="2019-03" db="EMBL/GenBank/DDBJ databases">
        <title>Genomic Encyclopedia of Type Strains, Phase IV (KMG-IV): sequencing the most valuable type-strain genomes for metagenomic binning, comparative biology and taxonomic classification.</title>
        <authorList>
            <person name="Goeker M."/>
        </authorList>
    </citation>
    <scope>NUCLEOTIDE SEQUENCE [LARGE SCALE GENOMIC DNA]</scope>
    <source>
        <strain evidence="1 2">DSM 15505</strain>
    </source>
</reference>
<keyword evidence="2" id="KW-1185">Reference proteome</keyword>
<evidence type="ECO:0000313" key="2">
    <source>
        <dbReference type="Proteomes" id="UP000295830"/>
    </source>
</evidence>
<sequence length="183" mass="20648">MLDIDVTYHKLWIIESLGEKDQKTGQYLYEDIFMHQQVIDVEVVTVSSSAEFLKTLDRIETFNHVHSKSSMIHIDCHGDTEGLQLADNSFIKHEKLRKKLMKINISSCLNLCVTIAACHGLYSSTIAAVLDRAPFLILVSCPTIISQRTITRFRNFYVVVPAKPAFSNSREKPAILIGNAVSH</sequence>
<dbReference type="EMBL" id="SOAX01000002">
    <property type="protein sequence ID" value="TDT43594.1"/>
    <property type="molecule type" value="Genomic_DNA"/>
</dbReference>
<dbReference type="AlphaFoldDB" id="A0A4R7K010"/>
<gene>
    <name evidence="1" type="ORF">DES49_1418</name>
</gene>
<proteinExistence type="predicted"/>
<accession>A0A4R7K010</accession>
<evidence type="ECO:0008006" key="3">
    <source>
        <dbReference type="Google" id="ProtNLM"/>
    </source>
</evidence>
<protein>
    <recommendedName>
        <fullName evidence="3">CHAT domain-containing protein</fullName>
    </recommendedName>
</protein>
<dbReference type="Proteomes" id="UP000295830">
    <property type="component" value="Unassembled WGS sequence"/>
</dbReference>